<evidence type="ECO:0000256" key="1">
    <source>
        <dbReference type="ARBA" id="ARBA00022574"/>
    </source>
</evidence>
<dbReference type="AlphaFoldDB" id="A0AAV5RJA0"/>
<evidence type="ECO:0000256" key="3">
    <source>
        <dbReference type="ARBA" id="ARBA00025740"/>
    </source>
</evidence>
<organism evidence="5 6">
    <name type="scientific">Starmerella bacillaris</name>
    <name type="common">Yeast</name>
    <name type="synonym">Candida zemplinina</name>
    <dbReference type="NCBI Taxonomy" id="1247836"/>
    <lineage>
        <taxon>Eukaryota</taxon>
        <taxon>Fungi</taxon>
        <taxon>Dikarya</taxon>
        <taxon>Ascomycota</taxon>
        <taxon>Saccharomycotina</taxon>
        <taxon>Dipodascomycetes</taxon>
        <taxon>Dipodascales</taxon>
        <taxon>Trichomonascaceae</taxon>
        <taxon>Starmerella</taxon>
    </lineage>
</organism>
<dbReference type="InterPro" id="IPR048720">
    <property type="entry name" value="PROPPIN"/>
</dbReference>
<dbReference type="InterPro" id="IPR015943">
    <property type="entry name" value="WD40/YVTN_repeat-like_dom_sf"/>
</dbReference>
<dbReference type="SUPFAM" id="SSF50978">
    <property type="entry name" value="WD40 repeat-like"/>
    <property type="match status" value="1"/>
</dbReference>
<dbReference type="Gene3D" id="2.130.10.10">
    <property type="entry name" value="YVTN repeat-like/Quinoprotein amine dehydrogenase"/>
    <property type="match status" value="1"/>
</dbReference>
<reference evidence="5 6" key="1">
    <citation type="journal article" date="2023" name="Elife">
        <title>Identification of key yeast species and microbe-microbe interactions impacting larval growth of Drosophila in the wild.</title>
        <authorList>
            <person name="Mure A."/>
            <person name="Sugiura Y."/>
            <person name="Maeda R."/>
            <person name="Honda K."/>
            <person name="Sakurai N."/>
            <person name="Takahashi Y."/>
            <person name="Watada M."/>
            <person name="Katoh T."/>
            <person name="Gotoh A."/>
            <person name="Gotoh Y."/>
            <person name="Taniguchi I."/>
            <person name="Nakamura K."/>
            <person name="Hayashi T."/>
            <person name="Katayama T."/>
            <person name="Uemura T."/>
            <person name="Hattori Y."/>
        </authorList>
    </citation>
    <scope>NUCLEOTIDE SEQUENCE [LARGE SCALE GENOMIC DNA]</scope>
    <source>
        <strain evidence="5 6">SB-73</strain>
    </source>
</reference>
<comment type="similarity">
    <text evidence="3">Belongs to the WD repeat PROPPIN family.</text>
</comment>
<protein>
    <submittedName>
        <fullName evidence="5">Uncharacterized protein</fullName>
    </submittedName>
</protein>
<feature type="compositionally biased region" description="Polar residues" evidence="4">
    <location>
        <begin position="263"/>
        <end position="274"/>
    </location>
</feature>
<keyword evidence="6" id="KW-1185">Reference proteome</keyword>
<accession>A0AAV5RJA0</accession>
<feature type="region of interest" description="Disordered" evidence="4">
    <location>
        <begin position="259"/>
        <end position="325"/>
    </location>
</feature>
<evidence type="ECO:0000256" key="4">
    <source>
        <dbReference type="SAM" id="MobiDB-lite"/>
    </source>
</evidence>
<name>A0AAV5RJA0_STABA</name>
<evidence type="ECO:0000313" key="6">
    <source>
        <dbReference type="Proteomes" id="UP001362899"/>
    </source>
</evidence>
<evidence type="ECO:0000313" key="5">
    <source>
        <dbReference type="EMBL" id="GMM50696.1"/>
    </source>
</evidence>
<proteinExistence type="inferred from homology"/>
<dbReference type="InterPro" id="IPR036322">
    <property type="entry name" value="WD40_repeat_dom_sf"/>
</dbReference>
<sequence length="387" mass="42221">MYRALNCRFNSDCSCIIATYQSGFKVISTIPFKLLLSTLPNSSSNASSRPENPSANPTLKHLYLATILNSTNIILLVHKPQTKLTLYDDISKTSSSMTFDLPVVNAFINKHAILAVFSSFICITSLKAPHPVIARIETSKNEEGVACMLENTIVVPSTETGAIHIIEFNESGIVNQQELTIHKSAIVTMAMNEDYIASCSHTGTLIRCVNRKTLELSTFRRGVDQTRIWAIALSKKNRMAVLSSNGTLHVYDLERANGAARRGSNNSTIESISDTDMGETIPSSPPNATQTNETSPVVGSPTKAAKAEDAPSGSKMRAAGNKMTAPLRKKYQRDGKHIMHTKTLSKSNAVVAWTSETELMVARAADNLCETFFINDEAISNGPYYPL</sequence>
<keyword evidence="1" id="KW-0853">WD repeat</keyword>
<evidence type="ECO:0000256" key="2">
    <source>
        <dbReference type="ARBA" id="ARBA00022737"/>
    </source>
</evidence>
<comment type="caution">
    <text evidence="5">The sequence shown here is derived from an EMBL/GenBank/DDBJ whole genome shotgun (WGS) entry which is preliminary data.</text>
</comment>
<dbReference type="PANTHER" id="PTHR11227">
    <property type="entry name" value="WD-REPEAT PROTEIN INTERACTING WITH PHOSPHOINOSIDES WIPI -RELATED"/>
    <property type="match status" value="1"/>
</dbReference>
<gene>
    <name evidence="5" type="ORF">DASB73_016540</name>
</gene>
<feature type="compositionally biased region" description="Polar residues" evidence="4">
    <location>
        <begin position="286"/>
        <end position="297"/>
    </location>
</feature>
<dbReference type="Proteomes" id="UP001362899">
    <property type="component" value="Unassembled WGS sequence"/>
</dbReference>
<dbReference type="EMBL" id="BTGC01000003">
    <property type="protein sequence ID" value="GMM50696.1"/>
    <property type="molecule type" value="Genomic_DNA"/>
</dbReference>
<keyword evidence="2" id="KW-0677">Repeat</keyword>